<reference evidence="1 2" key="1">
    <citation type="submission" date="2015-06" db="EMBL/GenBank/DDBJ databases">
        <authorList>
            <person name="Hoefler B.C."/>
            <person name="Straight P.D."/>
        </authorList>
    </citation>
    <scope>NUCLEOTIDE SEQUENCE [LARGE SCALE GENOMIC DNA]</scope>
    <source>
        <strain evidence="1 2">NRRL 3427</strain>
    </source>
</reference>
<proteinExistence type="predicted"/>
<dbReference type="PATRIC" id="fig|1938.6.peg.4701"/>
<evidence type="ECO:0000313" key="1">
    <source>
        <dbReference type="EMBL" id="KOG22576.1"/>
    </source>
</evidence>
<gene>
    <name evidence="1" type="ORF">ADK34_21815</name>
</gene>
<evidence type="ECO:0000313" key="2">
    <source>
        <dbReference type="Proteomes" id="UP000037023"/>
    </source>
</evidence>
<dbReference type="RefSeq" id="WP_033207398.1">
    <property type="nucleotide sequence ID" value="NZ_LGUP01000238.1"/>
</dbReference>
<protein>
    <submittedName>
        <fullName evidence="1">Uncharacterized protein</fullName>
    </submittedName>
</protein>
<dbReference type="OrthoDB" id="4547126at2"/>
<dbReference type="EMBL" id="LGUP01000238">
    <property type="protein sequence ID" value="KOG22576.1"/>
    <property type="molecule type" value="Genomic_DNA"/>
</dbReference>
<dbReference type="Proteomes" id="UP000037023">
    <property type="component" value="Unassembled WGS sequence"/>
</dbReference>
<dbReference type="AlphaFoldDB" id="A0A0L8K9M9"/>
<accession>A0A0L8K9M9</accession>
<organism evidence="1 2">
    <name type="scientific">Streptomyces viridochromogenes</name>
    <dbReference type="NCBI Taxonomy" id="1938"/>
    <lineage>
        <taxon>Bacteria</taxon>
        <taxon>Bacillati</taxon>
        <taxon>Actinomycetota</taxon>
        <taxon>Actinomycetes</taxon>
        <taxon>Kitasatosporales</taxon>
        <taxon>Streptomycetaceae</taxon>
        <taxon>Streptomyces</taxon>
    </lineage>
</organism>
<name>A0A0L8K9M9_STRVR</name>
<comment type="caution">
    <text evidence="1">The sequence shown here is derived from an EMBL/GenBank/DDBJ whole genome shotgun (WGS) entry which is preliminary data.</text>
</comment>
<sequence length="134" mass="15387">MHFDQPLPREVKVIDSASLFRLEERACDLSLNSRLDPAWVRANAAPDGTHYLWPALWNGLSHRPDVPRQLRCELLITLRAGDHVVSWLDVLPDDFTPLPRVTSREEGMQVSQLLDRVPSVREWLLREGEGSDRL</sequence>